<dbReference type="EMBL" id="QGDH01000086">
    <property type="protein sequence ID" value="RAR08489.1"/>
    <property type="molecule type" value="Genomic_DNA"/>
</dbReference>
<dbReference type="InterPro" id="IPR050092">
    <property type="entry name" value="RNase_H"/>
</dbReference>
<sequence length="554" mass="60602">MTERARCNRLKGTDLAALTCHHGPLLMLFRHTSPRYHPPASLSVRTPNPPALAPFLSPTATSQEGHPRRRYSTWEDHPDTIVTEEGAMAAALSTTSSSSGKRKHSAANNFWVVKNGKASGIYQSLDDVQRQTEGADKPVVKGFPTHAAAEAFLRGTAAKKTKAAKYYGVAVGRVPGIYTDWPTAKSHIDGVKGARHQSFPTWEEAKAFVDRIKKPLGAPISLRADLSETSSASTGKMDGDAEHAAKRQKTENTSPTMATTSTDIKMEPGMGPLPSDAVDGFDPNIKLDDTYGDIRAKTEDELSATKQQPTGHFNGPIYVDTDGGSRGNGRTGAKAGVGVYFGPNDPRLVCRDPPSSTISDDDPRNVAEPLRGERQTNQRAELVAIARALDHIPIDRSVVIKTDSWYSIRCLKEWNDTWEKRDWKNSAGNNVENQDLIKPILARMRERDACQAETAFTWVKGHNGDPGNVGADAQANKGMEKWTVKLASGSTLDMSPTLRTPYTNRYSEQPKQGRLRQEKPKQEKPKQEKSEADEFGGEDMDEAFNNLPNSGING</sequence>
<comment type="caution">
    <text evidence="12">The sequence shown here is derived from an EMBL/GenBank/DDBJ whole genome shotgun (WGS) entry which is preliminary data.</text>
</comment>
<dbReference type="GO" id="GO:0003676">
    <property type="term" value="F:nucleic acid binding"/>
    <property type="evidence" value="ECO:0007669"/>
    <property type="project" value="InterPro"/>
</dbReference>
<dbReference type="GO" id="GO:0043137">
    <property type="term" value="P:DNA replication, removal of RNA primer"/>
    <property type="evidence" value="ECO:0007669"/>
    <property type="project" value="TreeGrafter"/>
</dbReference>
<dbReference type="PROSITE" id="PS50879">
    <property type="entry name" value="RNASE_H_1"/>
    <property type="match status" value="1"/>
</dbReference>
<dbReference type="EC" id="3.1.26.4" evidence="4"/>
<reference evidence="13" key="1">
    <citation type="submission" date="2018-05" db="EMBL/GenBank/DDBJ databases">
        <title>Draft genome sequence of Stemphylium lycopersici strain CIDEFI 213.</title>
        <authorList>
            <person name="Medina R."/>
            <person name="Franco M.E.E."/>
            <person name="Lucentini C.G."/>
            <person name="Saparrat M.C.N."/>
            <person name="Balatti P.A."/>
        </authorList>
    </citation>
    <scope>NUCLEOTIDE SEQUENCE [LARGE SCALE GENOMIC DNA]</scope>
    <source>
        <strain evidence="13">CIDEFI 213</strain>
    </source>
</reference>
<dbReference type="STRING" id="183478.A0A364N079"/>
<protein>
    <recommendedName>
        <fullName evidence="4">ribonuclease H</fullName>
        <ecNumber evidence="4">3.1.26.4</ecNumber>
    </recommendedName>
</protein>
<evidence type="ECO:0000313" key="13">
    <source>
        <dbReference type="Proteomes" id="UP000249619"/>
    </source>
</evidence>
<proteinExistence type="inferred from homology"/>
<feature type="compositionally biased region" description="Polar residues" evidence="10">
    <location>
        <begin position="490"/>
        <end position="510"/>
    </location>
</feature>
<dbReference type="Pfam" id="PF00075">
    <property type="entry name" value="RNase_H"/>
    <property type="match status" value="1"/>
</dbReference>
<evidence type="ECO:0000256" key="10">
    <source>
        <dbReference type="SAM" id="MobiDB-lite"/>
    </source>
</evidence>
<feature type="compositionally biased region" description="Polar residues" evidence="10">
    <location>
        <begin position="251"/>
        <end position="263"/>
    </location>
</feature>
<dbReference type="Gene3D" id="3.40.970.10">
    <property type="entry name" value="Ribonuclease H1, N-terminal domain"/>
    <property type="match status" value="2"/>
</dbReference>
<feature type="region of interest" description="Disordered" evidence="10">
    <location>
        <begin position="46"/>
        <end position="73"/>
    </location>
</feature>
<evidence type="ECO:0000259" key="11">
    <source>
        <dbReference type="PROSITE" id="PS50879"/>
    </source>
</evidence>
<feature type="compositionally biased region" description="Acidic residues" evidence="10">
    <location>
        <begin position="533"/>
        <end position="542"/>
    </location>
</feature>
<dbReference type="Pfam" id="PF01693">
    <property type="entry name" value="Cauli_VI"/>
    <property type="match status" value="2"/>
</dbReference>
<dbReference type="GO" id="GO:0046872">
    <property type="term" value="F:metal ion binding"/>
    <property type="evidence" value="ECO:0007669"/>
    <property type="project" value="UniProtKB-KW"/>
</dbReference>
<feature type="compositionally biased region" description="Basic and acidic residues" evidence="10">
    <location>
        <begin position="515"/>
        <end position="532"/>
    </location>
</feature>
<keyword evidence="9" id="KW-0460">Magnesium</keyword>
<dbReference type="FunFam" id="3.40.970.10:FF:000001">
    <property type="entry name" value="Ribonuclease H1"/>
    <property type="match status" value="1"/>
</dbReference>
<dbReference type="PANTHER" id="PTHR10642:SF26">
    <property type="entry name" value="RIBONUCLEASE H1"/>
    <property type="match status" value="1"/>
</dbReference>
<dbReference type="InterPro" id="IPR012337">
    <property type="entry name" value="RNaseH-like_sf"/>
</dbReference>
<organism evidence="12 13">
    <name type="scientific">Stemphylium lycopersici</name>
    <name type="common">Tomato gray leaf spot disease fungus</name>
    <name type="synonym">Thyrospora lycopersici</name>
    <dbReference type="NCBI Taxonomy" id="183478"/>
    <lineage>
        <taxon>Eukaryota</taxon>
        <taxon>Fungi</taxon>
        <taxon>Dikarya</taxon>
        <taxon>Ascomycota</taxon>
        <taxon>Pezizomycotina</taxon>
        <taxon>Dothideomycetes</taxon>
        <taxon>Pleosporomycetidae</taxon>
        <taxon>Pleosporales</taxon>
        <taxon>Pleosporineae</taxon>
        <taxon>Pleosporaceae</taxon>
        <taxon>Stemphylium</taxon>
    </lineage>
</organism>
<evidence type="ECO:0000256" key="1">
    <source>
        <dbReference type="ARBA" id="ARBA00000077"/>
    </source>
</evidence>
<feature type="region of interest" description="Disordered" evidence="10">
    <location>
        <begin position="226"/>
        <end position="269"/>
    </location>
</feature>
<evidence type="ECO:0000256" key="2">
    <source>
        <dbReference type="ARBA" id="ARBA00001946"/>
    </source>
</evidence>
<keyword evidence="6" id="KW-0479">Metal-binding</keyword>
<keyword evidence="13" id="KW-1185">Reference proteome</keyword>
<feature type="compositionally biased region" description="Basic and acidic residues" evidence="10">
    <location>
        <begin position="237"/>
        <end position="250"/>
    </location>
</feature>
<dbReference type="CDD" id="cd09280">
    <property type="entry name" value="RNase_HI_eukaryote_like"/>
    <property type="match status" value="1"/>
</dbReference>
<evidence type="ECO:0000256" key="4">
    <source>
        <dbReference type="ARBA" id="ARBA00012180"/>
    </source>
</evidence>
<dbReference type="InterPro" id="IPR011320">
    <property type="entry name" value="RNase_H1_N"/>
</dbReference>
<evidence type="ECO:0000256" key="5">
    <source>
        <dbReference type="ARBA" id="ARBA00022722"/>
    </source>
</evidence>
<feature type="domain" description="RNase H type-1" evidence="11">
    <location>
        <begin position="313"/>
        <end position="480"/>
    </location>
</feature>
<keyword evidence="5" id="KW-0540">Nuclease</keyword>
<evidence type="ECO:0000313" key="12">
    <source>
        <dbReference type="EMBL" id="RAR08489.1"/>
    </source>
</evidence>
<comment type="catalytic activity">
    <reaction evidence="1">
        <text>Endonucleolytic cleavage to 5'-phosphomonoester.</text>
        <dbReference type="EC" id="3.1.26.4"/>
    </reaction>
</comment>
<dbReference type="InterPro" id="IPR037056">
    <property type="entry name" value="RNase_H1_N_sf"/>
</dbReference>
<evidence type="ECO:0000256" key="3">
    <source>
        <dbReference type="ARBA" id="ARBA00005300"/>
    </source>
</evidence>
<dbReference type="SUPFAM" id="SSF55658">
    <property type="entry name" value="L9 N-domain-like"/>
    <property type="match status" value="2"/>
</dbReference>
<accession>A0A364N079</accession>
<keyword evidence="8 12" id="KW-0378">Hydrolase</keyword>
<feature type="region of interest" description="Disordered" evidence="10">
    <location>
        <begin position="490"/>
        <end position="554"/>
    </location>
</feature>
<evidence type="ECO:0000256" key="7">
    <source>
        <dbReference type="ARBA" id="ARBA00022759"/>
    </source>
</evidence>
<dbReference type="InterPro" id="IPR009027">
    <property type="entry name" value="Ribosomal_bL9/RNase_H1_N"/>
</dbReference>
<dbReference type="InterPro" id="IPR002156">
    <property type="entry name" value="RNaseH_domain"/>
</dbReference>
<keyword evidence="7" id="KW-0255">Endonuclease</keyword>
<evidence type="ECO:0000256" key="6">
    <source>
        <dbReference type="ARBA" id="ARBA00022723"/>
    </source>
</evidence>
<name>A0A364N079_STELY</name>
<comment type="similarity">
    <text evidence="3">Belongs to the RNase H family.</text>
</comment>
<gene>
    <name evidence="12" type="ORF">DDE83_005973</name>
</gene>
<dbReference type="InterPro" id="IPR036397">
    <property type="entry name" value="RNaseH_sf"/>
</dbReference>
<dbReference type="AlphaFoldDB" id="A0A364N079"/>
<dbReference type="GO" id="GO:0004523">
    <property type="term" value="F:RNA-DNA hybrid ribonuclease activity"/>
    <property type="evidence" value="ECO:0007669"/>
    <property type="project" value="UniProtKB-EC"/>
</dbReference>
<evidence type="ECO:0000256" key="9">
    <source>
        <dbReference type="ARBA" id="ARBA00022842"/>
    </source>
</evidence>
<dbReference type="Proteomes" id="UP000249619">
    <property type="component" value="Unassembled WGS sequence"/>
</dbReference>
<dbReference type="Gene3D" id="3.30.420.10">
    <property type="entry name" value="Ribonuclease H-like superfamily/Ribonuclease H"/>
    <property type="match status" value="1"/>
</dbReference>
<comment type="cofactor">
    <cofactor evidence="2">
        <name>Mg(2+)</name>
        <dbReference type="ChEBI" id="CHEBI:18420"/>
    </cofactor>
</comment>
<dbReference type="PANTHER" id="PTHR10642">
    <property type="entry name" value="RIBONUCLEASE H1"/>
    <property type="match status" value="1"/>
</dbReference>
<dbReference type="SUPFAM" id="SSF53098">
    <property type="entry name" value="Ribonuclease H-like"/>
    <property type="match status" value="1"/>
</dbReference>
<evidence type="ECO:0000256" key="8">
    <source>
        <dbReference type="ARBA" id="ARBA00022801"/>
    </source>
</evidence>